<proteinExistence type="predicted"/>
<comment type="caution">
    <text evidence="2">The sequence shown here is derived from an EMBL/GenBank/DDBJ whole genome shotgun (WGS) entry which is preliminary data.</text>
</comment>
<organism evidence="2 3">
    <name type="scientific">Streptomyces canus</name>
    <dbReference type="NCBI Taxonomy" id="58343"/>
    <lineage>
        <taxon>Bacteria</taxon>
        <taxon>Bacillati</taxon>
        <taxon>Actinomycetota</taxon>
        <taxon>Actinomycetes</taxon>
        <taxon>Kitasatosporales</taxon>
        <taxon>Streptomycetaceae</taxon>
        <taxon>Streptomyces</taxon>
        <taxon>Streptomyces aurantiacus group</taxon>
    </lineage>
</organism>
<accession>A0AAW8FUH5</accession>
<evidence type="ECO:0000313" key="3">
    <source>
        <dbReference type="Proteomes" id="UP001234216"/>
    </source>
</evidence>
<reference evidence="2" key="1">
    <citation type="submission" date="2023-07" db="EMBL/GenBank/DDBJ databases">
        <title>Comparative genomics of wheat-associated soil bacteria to identify genetic determinants of phenazine resistance.</title>
        <authorList>
            <person name="Mouncey N."/>
        </authorList>
    </citation>
    <scope>NUCLEOTIDE SEQUENCE</scope>
    <source>
        <strain evidence="2">V4I22</strain>
    </source>
</reference>
<name>A0AAW8FUH5_9ACTN</name>
<sequence>MTRCAGSRGTGFACNAQRTMLPVTDRGDATGLLGLFLPGLLTASPSYEAAQVTLRGSPEPSEAPSGDTFDYARERRHPAHINLHPGRAQLAGAGHPWPLARRGSVVPDPVPFLDSERE</sequence>
<dbReference type="AlphaFoldDB" id="A0AAW8FUH5"/>
<protein>
    <submittedName>
        <fullName evidence="2">Uncharacterized protein</fullName>
    </submittedName>
</protein>
<dbReference type="EMBL" id="JAUSZV010000005">
    <property type="protein sequence ID" value="MDQ0913437.1"/>
    <property type="molecule type" value="Genomic_DNA"/>
</dbReference>
<feature type="region of interest" description="Disordered" evidence="1">
    <location>
        <begin position="54"/>
        <end position="118"/>
    </location>
</feature>
<evidence type="ECO:0000313" key="2">
    <source>
        <dbReference type="EMBL" id="MDQ0913437.1"/>
    </source>
</evidence>
<evidence type="ECO:0000256" key="1">
    <source>
        <dbReference type="SAM" id="MobiDB-lite"/>
    </source>
</evidence>
<gene>
    <name evidence="2" type="ORF">QFZ22_009422</name>
</gene>
<dbReference type="Proteomes" id="UP001234216">
    <property type="component" value="Unassembled WGS sequence"/>
</dbReference>
<dbReference type="RefSeq" id="WP_306986378.1">
    <property type="nucleotide sequence ID" value="NZ_JAUSZV010000005.1"/>
</dbReference>